<gene>
    <name evidence="2" type="ORF">EYF80_045817</name>
</gene>
<dbReference type="EMBL" id="SRLO01000932">
    <property type="protein sequence ID" value="TNN43989.1"/>
    <property type="molecule type" value="Genomic_DNA"/>
</dbReference>
<keyword evidence="3" id="KW-1185">Reference proteome</keyword>
<evidence type="ECO:0000256" key="1">
    <source>
        <dbReference type="SAM" id="MobiDB-lite"/>
    </source>
</evidence>
<dbReference type="Proteomes" id="UP000314294">
    <property type="component" value="Unassembled WGS sequence"/>
</dbReference>
<dbReference type="AlphaFoldDB" id="A0A4Z2FS51"/>
<name>A0A4Z2FS51_9TELE</name>
<reference evidence="2 3" key="1">
    <citation type="submission" date="2019-03" db="EMBL/GenBank/DDBJ databases">
        <title>First draft genome of Liparis tanakae, snailfish: a comprehensive survey of snailfish specific genes.</title>
        <authorList>
            <person name="Kim W."/>
            <person name="Song I."/>
            <person name="Jeong J.-H."/>
            <person name="Kim D."/>
            <person name="Kim S."/>
            <person name="Ryu S."/>
            <person name="Song J.Y."/>
            <person name="Lee S.K."/>
        </authorList>
    </citation>
    <scope>NUCLEOTIDE SEQUENCE [LARGE SCALE GENOMIC DNA]</scope>
    <source>
        <tissue evidence="2">Muscle</tissue>
    </source>
</reference>
<proteinExistence type="predicted"/>
<sequence>MDGLRRACESLLSIVHSRRCDFTARDAADRQTQVPSASRFTGAPCQREEADVWAEAKLSALHSQQTWPPYRRGKKQSHKLPHIESFVAQQQGAGLSQPCHLACVRFHGRNTLSPLGPVMVPLLEPPLLLERGWEEAEDRESPGPVGGLGVEEGDGVKVGDVLLDVEEFPD</sequence>
<evidence type="ECO:0000313" key="3">
    <source>
        <dbReference type="Proteomes" id="UP000314294"/>
    </source>
</evidence>
<organism evidence="2 3">
    <name type="scientific">Liparis tanakae</name>
    <name type="common">Tanaka's snailfish</name>
    <dbReference type="NCBI Taxonomy" id="230148"/>
    <lineage>
        <taxon>Eukaryota</taxon>
        <taxon>Metazoa</taxon>
        <taxon>Chordata</taxon>
        <taxon>Craniata</taxon>
        <taxon>Vertebrata</taxon>
        <taxon>Euteleostomi</taxon>
        <taxon>Actinopterygii</taxon>
        <taxon>Neopterygii</taxon>
        <taxon>Teleostei</taxon>
        <taxon>Neoteleostei</taxon>
        <taxon>Acanthomorphata</taxon>
        <taxon>Eupercaria</taxon>
        <taxon>Perciformes</taxon>
        <taxon>Cottioidei</taxon>
        <taxon>Cottales</taxon>
        <taxon>Liparidae</taxon>
        <taxon>Liparis</taxon>
    </lineage>
</organism>
<comment type="caution">
    <text evidence="2">The sequence shown here is derived from an EMBL/GenBank/DDBJ whole genome shotgun (WGS) entry which is preliminary data.</text>
</comment>
<protein>
    <submittedName>
        <fullName evidence="2">Uncharacterized protein</fullName>
    </submittedName>
</protein>
<evidence type="ECO:0000313" key="2">
    <source>
        <dbReference type="EMBL" id="TNN43989.1"/>
    </source>
</evidence>
<accession>A0A4Z2FS51</accession>
<feature type="region of interest" description="Disordered" evidence="1">
    <location>
        <begin position="134"/>
        <end position="154"/>
    </location>
</feature>